<dbReference type="KEGG" id="llm:llmg_1842"/>
<dbReference type="STRING" id="416870.llmg_1842"/>
<dbReference type="GO" id="GO:0003677">
    <property type="term" value="F:DNA binding"/>
    <property type="evidence" value="ECO:0007669"/>
    <property type="project" value="InterPro"/>
</dbReference>
<sequence>MEFLFWNGLRIGEALALKWSDVDLLNGKISITKS</sequence>
<evidence type="ECO:0000313" key="3">
    <source>
        <dbReference type="EMBL" id="CAL98413.1"/>
    </source>
</evidence>
<organism evidence="3 4">
    <name type="scientific">Lactococcus lactis subsp. cremoris (strain MG1363)</name>
    <dbReference type="NCBI Taxonomy" id="416870"/>
    <lineage>
        <taxon>Bacteria</taxon>
        <taxon>Bacillati</taxon>
        <taxon>Bacillota</taxon>
        <taxon>Bacilli</taxon>
        <taxon>Lactobacillales</taxon>
        <taxon>Streptococcaceae</taxon>
        <taxon>Lactococcus</taxon>
        <taxon>Lactococcus cremoris subsp. cremoris</taxon>
    </lineage>
</organism>
<dbReference type="AlphaFoldDB" id="A2RM86"/>
<dbReference type="InterPro" id="IPR011010">
    <property type="entry name" value="DNA_brk_join_enz"/>
</dbReference>
<evidence type="ECO:0000259" key="2">
    <source>
        <dbReference type="PROSITE" id="PS51898"/>
    </source>
</evidence>
<dbReference type="SUPFAM" id="SSF56349">
    <property type="entry name" value="DNA breaking-rejoining enzymes"/>
    <property type="match status" value="1"/>
</dbReference>
<proteinExistence type="predicted"/>
<dbReference type="Gene3D" id="1.10.443.10">
    <property type="entry name" value="Intergrase catalytic core"/>
    <property type="match status" value="1"/>
</dbReference>
<dbReference type="EMBL" id="AM406671">
    <property type="protein sequence ID" value="CAL98413.1"/>
    <property type="molecule type" value="Genomic_DNA"/>
</dbReference>
<protein>
    <recommendedName>
        <fullName evidence="2">Tyr recombinase domain-containing protein</fullName>
    </recommendedName>
</protein>
<dbReference type="GO" id="GO:0006310">
    <property type="term" value="P:DNA recombination"/>
    <property type="evidence" value="ECO:0007669"/>
    <property type="project" value="UniProtKB-KW"/>
</dbReference>
<name>A2RM86_LACLM</name>
<dbReference type="Proteomes" id="UP000000364">
    <property type="component" value="Chromosome"/>
</dbReference>
<dbReference type="GO" id="GO:0015074">
    <property type="term" value="P:DNA integration"/>
    <property type="evidence" value="ECO:0007669"/>
    <property type="project" value="InterPro"/>
</dbReference>
<keyword evidence="1" id="KW-0233">DNA recombination</keyword>
<accession>A2RM86</accession>
<gene>
    <name evidence="3" type="ordered locus">llmg_1842</name>
</gene>
<dbReference type="InterPro" id="IPR013762">
    <property type="entry name" value="Integrase-like_cat_sf"/>
</dbReference>
<dbReference type="PROSITE" id="PS51898">
    <property type="entry name" value="TYR_RECOMBINASE"/>
    <property type="match status" value="1"/>
</dbReference>
<evidence type="ECO:0000256" key="1">
    <source>
        <dbReference type="ARBA" id="ARBA00023172"/>
    </source>
</evidence>
<dbReference type="HOGENOM" id="CLU_3374368_0_0_9"/>
<evidence type="ECO:0000313" key="4">
    <source>
        <dbReference type="Proteomes" id="UP000000364"/>
    </source>
</evidence>
<feature type="domain" description="Tyr recombinase" evidence="2">
    <location>
        <begin position="1"/>
        <end position="34"/>
    </location>
</feature>
<dbReference type="SMR" id="A2RM86"/>
<reference evidence="3 4" key="1">
    <citation type="journal article" date="2007" name="J. Bacteriol.">
        <title>The complete genome sequence of the lactic acid bacterial paradigm Lactococcus lactis subsp. cremoris MG1363.</title>
        <authorList>
            <person name="Wegmann U."/>
            <person name="O'Connell-Motherway M."/>
            <person name="Zomer A."/>
            <person name="Buist G."/>
            <person name="Shearman C."/>
            <person name="Canchaya C."/>
            <person name="Ventura M."/>
            <person name="Goesmann A."/>
            <person name="Gasson M.J."/>
            <person name="Kuipers O.P."/>
            <person name="van Sinderen D."/>
            <person name="Kok J."/>
        </authorList>
    </citation>
    <scope>NUCLEOTIDE SEQUENCE [LARGE SCALE GENOMIC DNA]</scope>
    <source>
        <strain evidence="3 4">MG1363</strain>
    </source>
</reference>
<dbReference type="InterPro" id="IPR002104">
    <property type="entry name" value="Integrase_catalytic"/>
</dbReference>